<protein>
    <submittedName>
        <fullName evidence="1">Uncharacterized protein</fullName>
    </submittedName>
</protein>
<organism evidence="1">
    <name type="scientific">Arundo donax</name>
    <name type="common">Giant reed</name>
    <name type="synonym">Donax arundinaceus</name>
    <dbReference type="NCBI Taxonomy" id="35708"/>
    <lineage>
        <taxon>Eukaryota</taxon>
        <taxon>Viridiplantae</taxon>
        <taxon>Streptophyta</taxon>
        <taxon>Embryophyta</taxon>
        <taxon>Tracheophyta</taxon>
        <taxon>Spermatophyta</taxon>
        <taxon>Magnoliopsida</taxon>
        <taxon>Liliopsida</taxon>
        <taxon>Poales</taxon>
        <taxon>Poaceae</taxon>
        <taxon>PACMAD clade</taxon>
        <taxon>Arundinoideae</taxon>
        <taxon>Arundineae</taxon>
        <taxon>Arundo</taxon>
    </lineage>
</organism>
<accession>A0A0A8ZSA5</accession>
<reference evidence="1" key="1">
    <citation type="submission" date="2014-09" db="EMBL/GenBank/DDBJ databases">
        <authorList>
            <person name="Magalhaes I.L.F."/>
            <person name="Oliveira U."/>
            <person name="Santos F.R."/>
            <person name="Vidigal T.H.D.A."/>
            <person name="Brescovit A.D."/>
            <person name="Santos A.J."/>
        </authorList>
    </citation>
    <scope>NUCLEOTIDE SEQUENCE</scope>
    <source>
        <tissue evidence="1">Shoot tissue taken approximately 20 cm above the soil surface</tissue>
    </source>
</reference>
<dbReference type="AlphaFoldDB" id="A0A0A8ZSA5"/>
<dbReference type="EMBL" id="GBRH01255581">
    <property type="protein sequence ID" value="JAD42314.1"/>
    <property type="molecule type" value="Transcribed_RNA"/>
</dbReference>
<evidence type="ECO:0000313" key="1">
    <source>
        <dbReference type="EMBL" id="JAD42314.1"/>
    </source>
</evidence>
<reference evidence="1" key="2">
    <citation type="journal article" date="2015" name="Data Brief">
        <title>Shoot transcriptome of the giant reed, Arundo donax.</title>
        <authorList>
            <person name="Barrero R.A."/>
            <person name="Guerrero F.D."/>
            <person name="Moolhuijzen P."/>
            <person name="Goolsby J.A."/>
            <person name="Tidwell J."/>
            <person name="Bellgard S.E."/>
            <person name="Bellgard M.I."/>
        </authorList>
    </citation>
    <scope>NUCLEOTIDE SEQUENCE</scope>
    <source>
        <tissue evidence="1">Shoot tissue taken approximately 20 cm above the soil surface</tissue>
    </source>
</reference>
<sequence>MHMRSKKHNIRFTLTLNYQKHPRLLCGMFKFKLCIFTRFILDKQECHDNQIGNQKVL</sequence>
<name>A0A0A8ZSA5_ARUDO</name>
<proteinExistence type="predicted"/>